<gene>
    <name evidence="5" type="ORF">MMF94_37040</name>
</gene>
<proteinExistence type="inferred from homology"/>
<dbReference type="Proteomes" id="UP001299970">
    <property type="component" value="Unassembled WGS sequence"/>
</dbReference>
<evidence type="ECO:0000256" key="2">
    <source>
        <dbReference type="ARBA" id="ARBA00022598"/>
    </source>
</evidence>
<dbReference type="PANTHER" id="PTHR43201">
    <property type="entry name" value="ACYL-COA SYNTHETASE"/>
    <property type="match status" value="1"/>
</dbReference>
<dbReference type="Pfam" id="PF13193">
    <property type="entry name" value="AMP-binding_C"/>
    <property type="match status" value="1"/>
</dbReference>
<dbReference type="InterPro" id="IPR042099">
    <property type="entry name" value="ANL_N_sf"/>
</dbReference>
<feature type="domain" description="AMP-binding enzyme C-terminal" evidence="4">
    <location>
        <begin position="433"/>
        <end position="514"/>
    </location>
</feature>
<evidence type="ECO:0000259" key="4">
    <source>
        <dbReference type="Pfam" id="PF13193"/>
    </source>
</evidence>
<dbReference type="InterPro" id="IPR025110">
    <property type="entry name" value="AMP-bd_C"/>
</dbReference>
<feature type="domain" description="AMP-dependent synthetase/ligase" evidence="3">
    <location>
        <begin position="21"/>
        <end position="376"/>
    </location>
</feature>
<evidence type="ECO:0000313" key="5">
    <source>
        <dbReference type="EMBL" id="MCH6171330.1"/>
    </source>
</evidence>
<dbReference type="PROSITE" id="PS00455">
    <property type="entry name" value="AMP_BINDING"/>
    <property type="match status" value="1"/>
</dbReference>
<dbReference type="InterPro" id="IPR000873">
    <property type="entry name" value="AMP-dep_synth/lig_dom"/>
</dbReference>
<dbReference type="InterPro" id="IPR045851">
    <property type="entry name" value="AMP-bd_C_sf"/>
</dbReference>
<keyword evidence="6" id="KW-1185">Reference proteome</keyword>
<dbReference type="Pfam" id="PF00501">
    <property type="entry name" value="AMP-binding"/>
    <property type="match status" value="1"/>
</dbReference>
<comment type="similarity">
    <text evidence="1">Belongs to the ATP-dependent AMP-binding enzyme family.</text>
</comment>
<dbReference type="Gene3D" id="3.40.50.12780">
    <property type="entry name" value="N-terminal domain of ligase-like"/>
    <property type="match status" value="1"/>
</dbReference>
<dbReference type="InterPro" id="IPR020845">
    <property type="entry name" value="AMP-binding_CS"/>
</dbReference>
<evidence type="ECO:0000313" key="6">
    <source>
        <dbReference type="Proteomes" id="UP001299970"/>
    </source>
</evidence>
<evidence type="ECO:0000259" key="3">
    <source>
        <dbReference type="Pfam" id="PF00501"/>
    </source>
</evidence>
<dbReference type="PANTHER" id="PTHR43201:SF5">
    <property type="entry name" value="MEDIUM-CHAIN ACYL-COA LIGASE ACSF2, MITOCHONDRIAL"/>
    <property type="match status" value="1"/>
</dbReference>
<evidence type="ECO:0000256" key="1">
    <source>
        <dbReference type="ARBA" id="ARBA00006432"/>
    </source>
</evidence>
<sequence length="529" mass="57155">MQEDAADLIEAYRVNGALGFWEIADADPGRIAVIDVDGSETTFGQLRDLANRISHGLRAHGLVDGDTVAVALPNHRAFLALQLATGQLGLYLTALNWHLTAPELAYILIDSEAKLFLAGPRVGDAAVAAADEAGLPAQRRFGMPAFPGFRSLDDLVDGMPATAPQRRRQGSVMLYTSGTTGRPKGVRKPLSAVTPEQSLAARVPAFPRMLGHTAGSGVHLVVAPLYHAAPNAYGSLALQIGHTVVLMDKWTPQLFLEIVERHRVTASHMVPIMFHRLLQLPAGERAAHDVSSLTRVVHAGAPCPVAVKQRMIDWLGPVLHEYYAATEGGGTYVGPQDWLQHPGTVGRAWAGTEVVILDDGGNALPAGEIGNIYFRSGDRFEYFKAPEKTAAARHGDMFTVGDLGHLDDEGWLYLSDRRSDLIISGGVNIYPAEIESVLLTHPAVADAAVIGMPDEEWGQRVAAMIEPRSVDDVAGDFADRLAAELIEHCRGRLAGFKCPTSVEFRELPRTSTGKLSRIRLRDDVLRIGR</sequence>
<organism evidence="5 6">
    <name type="scientific">Pseudonocardia alaniniphila</name>
    <dbReference type="NCBI Taxonomy" id="75291"/>
    <lineage>
        <taxon>Bacteria</taxon>
        <taxon>Bacillati</taxon>
        <taxon>Actinomycetota</taxon>
        <taxon>Actinomycetes</taxon>
        <taxon>Pseudonocardiales</taxon>
        <taxon>Pseudonocardiaceae</taxon>
        <taxon>Pseudonocardia</taxon>
    </lineage>
</organism>
<dbReference type="RefSeq" id="WP_241042138.1">
    <property type="nucleotide sequence ID" value="NZ_BAAAJF010000048.1"/>
</dbReference>
<dbReference type="SUPFAM" id="SSF56801">
    <property type="entry name" value="Acetyl-CoA synthetase-like"/>
    <property type="match status" value="1"/>
</dbReference>
<accession>A0ABS9TS03</accession>
<protein>
    <submittedName>
        <fullName evidence="5">AMP-binding protein</fullName>
    </submittedName>
</protein>
<name>A0ABS9TS03_9PSEU</name>
<reference evidence="5 6" key="1">
    <citation type="submission" date="2022-03" db="EMBL/GenBank/DDBJ databases">
        <title>Pseudonocardia alaer sp. nov., a novel actinomycete isolated from reed forest soil.</title>
        <authorList>
            <person name="Wang L."/>
        </authorList>
    </citation>
    <scope>NUCLEOTIDE SEQUENCE [LARGE SCALE GENOMIC DNA]</scope>
    <source>
        <strain evidence="5 6">Y-16303</strain>
    </source>
</reference>
<dbReference type="EMBL" id="JAKXMK010000042">
    <property type="protein sequence ID" value="MCH6171330.1"/>
    <property type="molecule type" value="Genomic_DNA"/>
</dbReference>
<keyword evidence="2" id="KW-0436">Ligase</keyword>
<dbReference type="Gene3D" id="3.30.300.30">
    <property type="match status" value="1"/>
</dbReference>
<comment type="caution">
    <text evidence="5">The sequence shown here is derived from an EMBL/GenBank/DDBJ whole genome shotgun (WGS) entry which is preliminary data.</text>
</comment>